<feature type="domain" description="DM2" evidence="2">
    <location>
        <begin position="38"/>
        <end position="71"/>
    </location>
</feature>
<sequence>MSAAKASITKSSGVSSAVDGVGSVTKQQQQKTASILKSPAFCKFLDIPEPESSRSNVVKKMWEYIKRNKLQVYFTLLVLASRVLFLKCYNLIGYIALLQSYLLSIIVIIIVIHIKIYNSQAYCQD</sequence>
<organism evidence="3 4">
    <name type="scientific">Aquilegia coerulea</name>
    <name type="common">Rocky mountain columbine</name>
    <dbReference type="NCBI Taxonomy" id="218851"/>
    <lineage>
        <taxon>Eukaryota</taxon>
        <taxon>Viridiplantae</taxon>
        <taxon>Streptophyta</taxon>
        <taxon>Embryophyta</taxon>
        <taxon>Tracheophyta</taxon>
        <taxon>Spermatophyta</taxon>
        <taxon>Magnoliopsida</taxon>
        <taxon>Ranunculales</taxon>
        <taxon>Ranunculaceae</taxon>
        <taxon>Thalictroideae</taxon>
        <taxon>Aquilegia</taxon>
    </lineage>
</organism>
<dbReference type="EMBL" id="KZ305023">
    <property type="protein sequence ID" value="PIA57773.1"/>
    <property type="molecule type" value="Genomic_DNA"/>
</dbReference>
<keyword evidence="1" id="KW-0812">Transmembrane</keyword>
<dbReference type="InterPro" id="IPR036885">
    <property type="entry name" value="SWIB_MDM2_dom_sf"/>
</dbReference>
<dbReference type="InterPro" id="IPR003121">
    <property type="entry name" value="SWIB_MDM2_domain"/>
</dbReference>
<dbReference type="InParanoid" id="A0A2G5EPT3"/>
<protein>
    <recommendedName>
        <fullName evidence="2">DM2 domain-containing protein</fullName>
    </recommendedName>
</protein>
<reference evidence="3 4" key="1">
    <citation type="submission" date="2017-09" db="EMBL/GenBank/DDBJ databases">
        <title>WGS assembly of Aquilegia coerulea Goldsmith.</title>
        <authorList>
            <person name="Hodges S."/>
            <person name="Kramer E."/>
            <person name="Nordborg M."/>
            <person name="Tomkins J."/>
            <person name="Borevitz J."/>
            <person name="Derieg N."/>
            <person name="Yan J."/>
            <person name="Mihaltcheva S."/>
            <person name="Hayes R.D."/>
            <person name="Rokhsar D."/>
        </authorList>
    </citation>
    <scope>NUCLEOTIDE SEQUENCE [LARGE SCALE GENOMIC DNA]</scope>
    <source>
        <strain evidence="4">cv. Goldsmith</strain>
    </source>
</reference>
<dbReference type="Gene3D" id="1.10.245.10">
    <property type="entry name" value="SWIB/MDM2 domain"/>
    <property type="match status" value="1"/>
</dbReference>
<evidence type="ECO:0000313" key="4">
    <source>
        <dbReference type="Proteomes" id="UP000230069"/>
    </source>
</evidence>
<accession>A0A2G5EPT3</accession>
<dbReference type="OrthoDB" id="1935438at2759"/>
<evidence type="ECO:0000256" key="1">
    <source>
        <dbReference type="SAM" id="Phobius"/>
    </source>
</evidence>
<dbReference type="Proteomes" id="UP000230069">
    <property type="component" value="Unassembled WGS sequence"/>
</dbReference>
<keyword evidence="1" id="KW-0472">Membrane</keyword>
<feature type="transmembrane region" description="Helical" evidence="1">
    <location>
        <begin position="70"/>
        <end position="86"/>
    </location>
</feature>
<gene>
    <name evidence="3" type="ORF">AQUCO_00600477v1</name>
</gene>
<dbReference type="SUPFAM" id="SSF47592">
    <property type="entry name" value="SWIB/MDM2 domain"/>
    <property type="match status" value="1"/>
</dbReference>
<dbReference type="AlphaFoldDB" id="A0A2G5EPT3"/>
<evidence type="ECO:0000259" key="2">
    <source>
        <dbReference type="Pfam" id="PF02201"/>
    </source>
</evidence>
<keyword evidence="4" id="KW-1185">Reference proteome</keyword>
<keyword evidence="1" id="KW-1133">Transmembrane helix</keyword>
<dbReference type="CDD" id="cd10567">
    <property type="entry name" value="SWIB-MDM2_like"/>
    <property type="match status" value="1"/>
</dbReference>
<name>A0A2G5EPT3_AQUCA</name>
<dbReference type="Pfam" id="PF02201">
    <property type="entry name" value="SWIB"/>
    <property type="match status" value="1"/>
</dbReference>
<feature type="transmembrane region" description="Helical" evidence="1">
    <location>
        <begin position="92"/>
        <end position="112"/>
    </location>
</feature>
<evidence type="ECO:0000313" key="3">
    <source>
        <dbReference type="EMBL" id="PIA57773.1"/>
    </source>
</evidence>
<proteinExistence type="predicted"/>